<dbReference type="PANTHER" id="PTHR33371">
    <property type="entry name" value="INTERMEMBRANE PHOSPHOLIPID TRANSPORT SYSTEM BINDING PROTEIN MLAD-RELATED"/>
    <property type="match status" value="1"/>
</dbReference>
<organism evidence="3 4">
    <name type="scientific">Ramlibacter humi</name>
    <dbReference type="NCBI Taxonomy" id="2530451"/>
    <lineage>
        <taxon>Bacteria</taxon>
        <taxon>Pseudomonadati</taxon>
        <taxon>Pseudomonadota</taxon>
        <taxon>Betaproteobacteria</taxon>
        <taxon>Burkholderiales</taxon>
        <taxon>Comamonadaceae</taxon>
        <taxon>Ramlibacter</taxon>
    </lineage>
</organism>
<keyword evidence="1" id="KW-0812">Transmembrane</keyword>
<keyword evidence="1" id="KW-1133">Transmembrane helix</keyword>
<dbReference type="PANTHER" id="PTHR33371:SF4">
    <property type="entry name" value="INTERMEMBRANE PHOSPHOLIPID TRANSPORT SYSTEM BINDING PROTEIN MLAD"/>
    <property type="match status" value="1"/>
</dbReference>
<evidence type="ECO:0000313" key="4">
    <source>
        <dbReference type="Proteomes" id="UP000297839"/>
    </source>
</evidence>
<name>A0A4Z0BZA8_9BURK</name>
<dbReference type="Proteomes" id="UP000297839">
    <property type="component" value="Unassembled WGS sequence"/>
</dbReference>
<dbReference type="AlphaFoldDB" id="A0A4Z0BZA8"/>
<reference evidence="3 4" key="1">
    <citation type="submission" date="2019-03" db="EMBL/GenBank/DDBJ databases">
        <title>Ramlibacter sp. 18x22-1, whole genome shotgun sequence.</title>
        <authorList>
            <person name="Zhang X."/>
            <person name="Feng G."/>
            <person name="Zhu H."/>
        </authorList>
    </citation>
    <scope>NUCLEOTIDE SEQUENCE [LARGE SCALE GENOMIC DNA]</scope>
    <source>
        <strain evidence="3 4">18x22-1</strain>
    </source>
</reference>
<feature type="transmembrane region" description="Helical" evidence="1">
    <location>
        <begin position="24"/>
        <end position="43"/>
    </location>
</feature>
<dbReference type="EMBL" id="SMLK01000002">
    <property type="protein sequence ID" value="TFZ03620.1"/>
    <property type="molecule type" value="Genomic_DNA"/>
</dbReference>
<accession>A0A4Z0BZA8</accession>
<dbReference type="InterPro" id="IPR003399">
    <property type="entry name" value="Mce/MlaD"/>
</dbReference>
<dbReference type="InterPro" id="IPR052336">
    <property type="entry name" value="MlaD_Phospholipid_Transporter"/>
</dbReference>
<sequence>MAETPLQDSEPAAAPPVPHLAAKARLLLLFTVLLIGGSVVYLLHARGWFEATQPLVLTTDDSEGVSVGMDMTFSGFPIGRVRQVELAPTGGVRILIDVASKDAHWLRSSSVFTMVRGLVGGTAIKAYSGVLTDPVLPPGAERPVLRGDATAELPRVISSAREVLENLTAMTAEDAALRNSLANVQKLTDKLNGKGGALGVLMGNDDDARRILTTLERTNALLSRLDSLAGNADRQVFGPDGVVKDARATVQQLNGLLADARASLKKVDAVLVEAQAASANVRGATQDLGTLRGEVEANLRKVEGLINEINRKWPFARDQEIRVP</sequence>
<keyword evidence="4" id="KW-1185">Reference proteome</keyword>
<feature type="domain" description="Mce/MlaD" evidence="2">
    <location>
        <begin position="52"/>
        <end position="124"/>
    </location>
</feature>
<dbReference type="Pfam" id="PF02470">
    <property type="entry name" value="MlaD"/>
    <property type="match status" value="1"/>
</dbReference>
<evidence type="ECO:0000259" key="2">
    <source>
        <dbReference type="Pfam" id="PF02470"/>
    </source>
</evidence>
<keyword evidence="1" id="KW-0472">Membrane</keyword>
<gene>
    <name evidence="3" type="ORF">EZ216_08100</name>
</gene>
<dbReference type="OrthoDB" id="8770832at2"/>
<protein>
    <submittedName>
        <fullName evidence="3">MCE family protein</fullName>
    </submittedName>
</protein>
<comment type="caution">
    <text evidence="3">The sequence shown here is derived from an EMBL/GenBank/DDBJ whole genome shotgun (WGS) entry which is preliminary data.</text>
</comment>
<evidence type="ECO:0000256" key="1">
    <source>
        <dbReference type="SAM" id="Phobius"/>
    </source>
</evidence>
<dbReference type="RefSeq" id="WP_135249245.1">
    <property type="nucleotide sequence ID" value="NZ_SMLK01000002.1"/>
</dbReference>
<evidence type="ECO:0000313" key="3">
    <source>
        <dbReference type="EMBL" id="TFZ03620.1"/>
    </source>
</evidence>
<proteinExistence type="predicted"/>